<gene>
    <name evidence="1" type="ORF">HU200_015695</name>
</gene>
<keyword evidence="2" id="KW-1185">Reference proteome</keyword>
<proteinExistence type="predicted"/>
<dbReference type="AlphaFoldDB" id="A0A835F8U4"/>
<accession>A0A835F8U4</accession>
<organism evidence="1 2">
    <name type="scientific">Digitaria exilis</name>
    <dbReference type="NCBI Taxonomy" id="1010633"/>
    <lineage>
        <taxon>Eukaryota</taxon>
        <taxon>Viridiplantae</taxon>
        <taxon>Streptophyta</taxon>
        <taxon>Embryophyta</taxon>
        <taxon>Tracheophyta</taxon>
        <taxon>Spermatophyta</taxon>
        <taxon>Magnoliopsida</taxon>
        <taxon>Liliopsida</taxon>
        <taxon>Poales</taxon>
        <taxon>Poaceae</taxon>
        <taxon>PACMAD clade</taxon>
        <taxon>Panicoideae</taxon>
        <taxon>Panicodae</taxon>
        <taxon>Paniceae</taxon>
        <taxon>Anthephorinae</taxon>
        <taxon>Digitaria</taxon>
    </lineage>
</organism>
<sequence>MYDIQMMRPAWARTQHAITFQLVATSSAYVPGVAENAANVVGLSVASVQGGIAGAAGNRPSLAYDICLY</sequence>
<comment type="caution">
    <text evidence="1">The sequence shown here is derived from an EMBL/GenBank/DDBJ whole genome shotgun (WGS) entry which is preliminary data.</text>
</comment>
<dbReference type="EMBL" id="JACEFO010001605">
    <property type="protein sequence ID" value="KAF8731761.1"/>
    <property type="molecule type" value="Genomic_DNA"/>
</dbReference>
<protein>
    <submittedName>
        <fullName evidence="1">Uncharacterized protein</fullName>
    </submittedName>
</protein>
<name>A0A835F8U4_9POAL</name>
<evidence type="ECO:0000313" key="1">
    <source>
        <dbReference type="EMBL" id="KAF8731761.1"/>
    </source>
</evidence>
<reference evidence="1" key="1">
    <citation type="submission" date="2020-07" db="EMBL/GenBank/DDBJ databases">
        <title>Genome sequence and genetic diversity analysis of an under-domesticated orphan crop, white fonio (Digitaria exilis).</title>
        <authorList>
            <person name="Bennetzen J.L."/>
            <person name="Chen S."/>
            <person name="Ma X."/>
            <person name="Wang X."/>
            <person name="Yssel A.E.J."/>
            <person name="Chaluvadi S.R."/>
            <person name="Johnson M."/>
            <person name="Gangashetty P."/>
            <person name="Hamidou F."/>
            <person name="Sanogo M.D."/>
            <person name="Zwaenepoel A."/>
            <person name="Wallace J."/>
            <person name="Van De Peer Y."/>
            <person name="Van Deynze A."/>
        </authorList>
    </citation>
    <scope>NUCLEOTIDE SEQUENCE</scope>
    <source>
        <tissue evidence="1">Leaves</tissue>
    </source>
</reference>
<dbReference type="Proteomes" id="UP000636709">
    <property type="component" value="Unassembled WGS sequence"/>
</dbReference>
<evidence type="ECO:0000313" key="2">
    <source>
        <dbReference type="Proteomes" id="UP000636709"/>
    </source>
</evidence>